<dbReference type="AlphaFoldDB" id="A0A2R6XS75"/>
<dbReference type="Gramene" id="Mp3g14720.2">
    <property type="protein sequence ID" value="Mp3g14720.2.cds1"/>
    <property type="gene ID" value="Mp3g14720"/>
</dbReference>
<sequence length="58" mass="6699">MLHTRSFELACAVFYPEIGGREAQAYLNGKHKVVMDDTILRCETRTLHESSRSYRPRG</sequence>
<evidence type="ECO:0000313" key="2">
    <source>
        <dbReference type="Proteomes" id="UP000244005"/>
    </source>
</evidence>
<dbReference type="Gramene" id="Mp3g14720.1">
    <property type="protein sequence ID" value="Mp3g14720.1.cds1"/>
    <property type="gene ID" value="Mp3g14720"/>
</dbReference>
<reference evidence="1" key="2">
    <citation type="submission" date="2017-12" db="EMBL/GenBank/DDBJ databases">
        <title>WGS assembly of Marchantia polymorpha.</title>
        <authorList>
            <person name="Bowman J.L."/>
            <person name="Kohchi T."/>
            <person name="Yamato K.T."/>
            <person name="Jenkins J."/>
            <person name="Shu S."/>
            <person name="Ishizaki K."/>
            <person name="Yamaoka S."/>
            <person name="Nishihama R."/>
            <person name="Nakamura Y."/>
            <person name="Berger F."/>
            <person name="Adam C."/>
            <person name="Aki S.S."/>
            <person name="Althoff F."/>
            <person name="Araki T."/>
            <person name="Arteaga-Vazquez M.A."/>
            <person name="Balasubrmanian S."/>
            <person name="Bauer D."/>
            <person name="Boehm C.R."/>
            <person name="Briginshaw L."/>
            <person name="Caballero-Perez J."/>
            <person name="Catarino B."/>
            <person name="Chen F."/>
            <person name="Chiyoda S."/>
            <person name="Chovatia M."/>
            <person name="Davies K.M."/>
            <person name="Delmans M."/>
            <person name="Demura T."/>
            <person name="Dierschke T."/>
            <person name="Dolan L."/>
            <person name="Dorantes-Acosta A.E."/>
            <person name="Eklund D.M."/>
            <person name="Florent S.N."/>
            <person name="Flores-Sandoval E."/>
            <person name="Fujiyama A."/>
            <person name="Fukuzawa H."/>
            <person name="Galik B."/>
            <person name="Grimanelli D."/>
            <person name="Grimwood J."/>
            <person name="Grossniklaus U."/>
            <person name="Hamada T."/>
            <person name="Haseloff J."/>
            <person name="Hetherington A.J."/>
            <person name="Higo A."/>
            <person name="Hirakawa Y."/>
            <person name="Hundley H.N."/>
            <person name="Ikeda Y."/>
            <person name="Inoue K."/>
            <person name="Inoue S."/>
            <person name="Ishida S."/>
            <person name="Jia Q."/>
            <person name="Kakita M."/>
            <person name="Kanazawa T."/>
            <person name="Kawai Y."/>
            <person name="Kawashima T."/>
            <person name="Kennedy M."/>
            <person name="Kinose K."/>
            <person name="Kinoshita T."/>
            <person name="Kohara Y."/>
            <person name="Koide E."/>
            <person name="Komatsu K."/>
            <person name="Kopischke S."/>
            <person name="Kubo M."/>
            <person name="Kyozuka J."/>
            <person name="Lagercrantz U."/>
            <person name="Lin S.S."/>
            <person name="Lindquist E."/>
            <person name="Lipzen A.M."/>
            <person name="Lu C."/>
            <person name="Luna E.D."/>
            <person name="Martienssen R.A."/>
            <person name="Minamino N."/>
            <person name="Mizutani M."/>
            <person name="Mizutani M."/>
            <person name="Mochizuki N."/>
            <person name="Monte I."/>
            <person name="Mosher R."/>
            <person name="Nagasaki H."/>
            <person name="Nakagami H."/>
            <person name="Naramoto S."/>
            <person name="Nishitani K."/>
            <person name="Ohtani M."/>
            <person name="Okamoto T."/>
            <person name="Okumura M."/>
            <person name="Phillips J."/>
            <person name="Pollak B."/>
            <person name="Reinders A."/>
            <person name="Roevekamp M."/>
            <person name="Sano R."/>
            <person name="Sawa S."/>
            <person name="Schmid M.W."/>
            <person name="Shirakawa M."/>
            <person name="Solano R."/>
            <person name="Spunde A."/>
            <person name="Suetsugu N."/>
            <person name="Sugano S."/>
            <person name="Sugiyama A."/>
            <person name="Sun R."/>
            <person name="Suzuki Y."/>
            <person name="Takenaka M."/>
            <person name="Takezawa D."/>
            <person name="Tomogane H."/>
            <person name="Tsuzuki M."/>
            <person name="Ueda T."/>
            <person name="Umeda M."/>
            <person name="Ward J.M."/>
            <person name="Watanabe Y."/>
            <person name="Yazaki K."/>
            <person name="Yokoyama R."/>
            <person name="Yoshitake Y."/>
            <person name="Yotsui I."/>
            <person name="Zachgo S."/>
            <person name="Schmutz J."/>
        </authorList>
    </citation>
    <scope>NUCLEOTIDE SEQUENCE [LARGE SCALE GENOMIC DNA]</scope>
    <source>
        <strain evidence="1">Tak-1</strain>
    </source>
</reference>
<dbReference type="Proteomes" id="UP000244005">
    <property type="component" value="Unassembled WGS sequence"/>
</dbReference>
<protein>
    <submittedName>
        <fullName evidence="1">Uncharacterized protein</fullName>
    </submittedName>
</protein>
<organism evidence="1 2">
    <name type="scientific">Marchantia polymorpha</name>
    <name type="common">Common liverwort</name>
    <name type="synonym">Marchantia aquatica</name>
    <dbReference type="NCBI Taxonomy" id="3197"/>
    <lineage>
        <taxon>Eukaryota</taxon>
        <taxon>Viridiplantae</taxon>
        <taxon>Streptophyta</taxon>
        <taxon>Embryophyta</taxon>
        <taxon>Marchantiophyta</taxon>
        <taxon>Marchantiopsida</taxon>
        <taxon>Marchantiidae</taxon>
        <taxon>Marchantiales</taxon>
        <taxon>Marchantiaceae</taxon>
        <taxon>Marchantia</taxon>
    </lineage>
</organism>
<dbReference type="EMBL" id="KZ772676">
    <property type="protein sequence ID" value="PTQ48946.1"/>
    <property type="molecule type" value="Genomic_DNA"/>
</dbReference>
<dbReference type="EMBL" id="KZ772676">
    <property type="protein sequence ID" value="PTQ48945.1"/>
    <property type="molecule type" value="Genomic_DNA"/>
</dbReference>
<evidence type="ECO:0000313" key="1">
    <source>
        <dbReference type="EMBL" id="PTQ48945.1"/>
    </source>
</evidence>
<proteinExistence type="predicted"/>
<reference evidence="2" key="1">
    <citation type="journal article" date="2017" name="Cell">
        <title>Insights into land plant evolution garnered from the Marchantia polymorpha genome.</title>
        <authorList>
            <person name="Bowman J.L."/>
            <person name="Kohchi T."/>
            <person name="Yamato K.T."/>
            <person name="Jenkins J."/>
            <person name="Shu S."/>
            <person name="Ishizaki K."/>
            <person name="Yamaoka S."/>
            <person name="Nishihama R."/>
            <person name="Nakamura Y."/>
            <person name="Berger F."/>
            <person name="Adam C."/>
            <person name="Aki S.S."/>
            <person name="Althoff F."/>
            <person name="Araki T."/>
            <person name="Arteaga-Vazquez M.A."/>
            <person name="Balasubrmanian S."/>
            <person name="Barry K."/>
            <person name="Bauer D."/>
            <person name="Boehm C.R."/>
            <person name="Briginshaw L."/>
            <person name="Caballero-Perez J."/>
            <person name="Catarino B."/>
            <person name="Chen F."/>
            <person name="Chiyoda S."/>
            <person name="Chovatia M."/>
            <person name="Davies K.M."/>
            <person name="Delmans M."/>
            <person name="Demura T."/>
            <person name="Dierschke T."/>
            <person name="Dolan L."/>
            <person name="Dorantes-Acosta A.E."/>
            <person name="Eklund D.M."/>
            <person name="Florent S.N."/>
            <person name="Flores-Sandoval E."/>
            <person name="Fujiyama A."/>
            <person name="Fukuzawa H."/>
            <person name="Galik B."/>
            <person name="Grimanelli D."/>
            <person name="Grimwood J."/>
            <person name="Grossniklaus U."/>
            <person name="Hamada T."/>
            <person name="Haseloff J."/>
            <person name="Hetherington A.J."/>
            <person name="Higo A."/>
            <person name="Hirakawa Y."/>
            <person name="Hundley H.N."/>
            <person name="Ikeda Y."/>
            <person name="Inoue K."/>
            <person name="Inoue S.I."/>
            <person name="Ishida S."/>
            <person name="Jia Q."/>
            <person name="Kakita M."/>
            <person name="Kanazawa T."/>
            <person name="Kawai Y."/>
            <person name="Kawashima T."/>
            <person name="Kennedy M."/>
            <person name="Kinose K."/>
            <person name="Kinoshita T."/>
            <person name="Kohara Y."/>
            <person name="Koide E."/>
            <person name="Komatsu K."/>
            <person name="Kopischke S."/>
            <person name="Kubo M."/>
            <person name="Kyozuka J."/>
            <person name="Lagercrantz U."/>
            <person name="Lin S.S."/>
            <person name="Lindquist E."/>
            <person name="Lipzen A.M."/>
            <person name="Lu C.W."/>
            <person name="De Luna E."/>
            <person name="Martienssen R.A."/>
            <person name="Minamino N."/>
            <person name="Mizutani M."/>
            <person name="Mizutani M."/>
            <person name="Mochizuki N."/>
            <person name="Monte I."/>
            <person name="Mosher R."/>
            <person name="Nagasaki H."/>
            <person name="Nakagami H."/>
            <person name="Naramoto S."/>
            <person name="Nishitani K."/>
            <person name="Ohtani M."/>
            <person name="Okamoto T."/>
            <person name="Okumura M."/>
            <person name="Phillips J."/>
            <person name="Pollak B."/>
            <person name="Reinders A."/>
            <person name="Rovekamp M."/>
            <person name="Sano R."/>
            <person name="Sawa S."/>
            <person name="Schmid M.W."/>
            <person name="Shirakawa M."/>
            <person name="Solano R."/>
            <person name="Spunde A."/>
            <person name="Suetsugu N."/>
            <person name="Sugano S."/>
            <person name="Sugiyama A."/>
            <person name="Sun R."/>
            <person name="Suzuki Y."/>
            <person name="Takenaka M."/>
            <person name="Takezawa D."/>
            <person name="Tomogane H."/>
            <person name="Tsuzuki M."/>
            <person name="Ueda T."/>
            <person name="Umeda M."/>
            <person name="Ward J.M."/>
            <person name="Watanabe Y."/>
            <person name="Yazaki K."/>
            <person name="Yokoyama R."/>
            <person name="Yoshitake Y."/>
            <person name="Yotsui I."/>
            <person name="Zachgo S."/>
            <person name="Schmutz J."/>
        </authorList>
    </citation>
    <scope>NUCLEOTIDE SEQUENCE [LARGE SCALE GENOMIC DNA]</scope>
    <source>
        <strain evidence="2">Tak-1</strain>
    </source>
</reference>
<accession>A0A2R6XS75</accession>
<keyword evidence="2" id="KW-1185">Reference proteome</keyword>
<name>A0A2R6XS75_MARPO</name>
<gene>
    <name evidence="1" type="ORF">MARPO_0004s0199</name>
</gene>